<evidence type="ECO:0000313" key="1">
    <source>
        <dbReference type="EMBL" id="KIJ27665.1"/>
    </source>
</evidence>
<gene>
    <name evidence="1" type="ORF">M422DRAFT_146070</name>
</gene>
<organism evidence="1 2">
    <name type="scientific">Sphaerobolus stellatus (strain SS14)</name>
    <dbReference type="NCBI Taxonomy" id="990650"/>
    <lineage>
        <taxon>Eukaryota</taxon>
        <taxon>Fungi</taxon>
        <taxon>Dikarya</taxon>
        <taxon>Basidiomycota</taxon>
        <taxon>Agaricomycotina</taxon>
        <taxon>Agaricomycetes</taxon>
        <taxon>Phallomycetidae</taxon>
        <taxon>Geastrales</taxon>
        <taxon>Sphaerobolaceae</taxon>
        <taxon>Sphaerobolus</taxon>
    </lineage>
</organism>
<keyword evidence="2" id="KW-1185">Reference proteome</keyword>
<name>A0A0C9UQR2_SPHS4</name>
<protein>
    <submittedName>
        <fullName evidence="1">Uncharacterized protein</fullName>
    </submittedName>
</protein>
<dbReference type="HOGENOM" id="CLU_041175_4_1_1"/>
<dbReference type="OrthoDB" id="3269075at2759"/>
<dbReference type="EMBL" id="KN837328">
    <property type="protein sequence ID" value="KIJ27665.1"/>
    <property type="molecule type" value="Genomic_DNA"/>
</dbReference>
<evidence type="ECO:0000313" key="2">
    <source>
        <dbReference type="Proteomes" id="UP000054279"/>
    </source>
</evidence>
<sequence>TIKWEDNLAWTASIIEYLTDNVSFRLKLFSDSTKDAKASGRSKKTGKDGKQQMCAKLAEHVFAKNFDSAIAERYAVNPQRFTKSLGDHLARLKKDYRSYCTTLGKTGAGLKPDEVTPGSEIANKIEAIWEEFPFWDDLHAFWCEIPSFNPIGISN</sequence>
<accession>A0A0C9UQR2</accession>
<dbReference type="AlphaFoldDB" id="A0A0C9UQR2"/>
<proteinExistence type="predicted"/>
<feature type="non-terminal residue" evidence="1">
    <location>
        <position position="1"/>
    </location>
</feature>
<feature type="non-terminal residue" evidence="1">
    <location>
        <position position="155"/>
    </location>
</feature>
<reference evidence="1 2" key="1">
    <citation type="submission" date="2014-06" db="EMBL/GenBank/DDBJ databases">
        <title>Evolutionary Origins and Diversification of the Mycorrhizal Mutualists.</title>
        <authorList>
            <consortium name="DOE Joint Genome Institute"/>
            <consortium name="Mycorrhizal Genomics Consortium"/>
            <person name="Kohler A."/>
            <person name="Kuo A."/>
            <person name="Nagy L.G."/>
            <person name="Floudas D."/>
            <person name="Copeland A."/>
            <person name="Barry K.W."/>
            <person name="Cichocki N."/>
            <person name="Veneault-Fourrey C."/>
            <person name="LaButti K."/>
            <person name="Lindquist E.A."/>
            <person name="Lipzen A."/>
            <person name="Lundell T."/>
            <person name="Morin E."/>
            <person name="Murat C."/>
            <person name="Riley R."/>
            <person name="Ohm R."/>
            <person name="Sun H."/>
            <person name="Tunlid A."/>
            <person name="Henrissat B."/>
            <person name="Grigoriev I.V."/>
            <person name="Hibbett D.S."/>
            <person name="Martin F."/>
        </authorList>
    </citation>
    <scope>NUCLEOTIDE SEQUENCE [LARGE SCALE GENOMIC DNA]</scope>
    <source>
        <strain evidence="1 2">SS14</strain>
    </source>
</reference>
<dbReference type="Proteomes" id="UP000054279">
    <property type="component" value="Unassembled WGS sequence"/>
</dbReference>